<organism evidence="2 3">
    <name type="scientific">Dacryopinax primogenitus (strain DJM 731)</name>
    <name type="common">Brown rot fungus</name>
    <dbReference type="NCBI Taxonomy" id="1858805"/>
    <lineage>
        <taxon>Eukaryota</taxon>
        <taxon>Fungi</taxon>
        <taxon>Dikarya</taxon>
        <taxon>Basidiomycota</taxon>
        <taxon>Agaricomycotina</taxon>
        <taxon>Dacrymycetes</taxon>
        <taxon>Dacrymycetales</taxon>
        <taxon>Dacrymycetaceae</taxon>
        <taxon>Dacryopinax</taxon>
    </lineage>
</organism>
<feature type="compositionally biased region" description="Low complexity" evidence="1">
    <location>
        <begin position="176"/>
        <end position="186"/>
    </location>
</feature>
<reference evidence="2 3" key="1">
    <citation type="journal article" date="2012" name="Science">
        <title>The Paleozoic origin of enzymatic lignin decomposition reconstructed from 31 fungal genomes.</title>
        <authorList>
            <person name="Floudas D."/>
            <person name="Binder M."/>
            <person name="Riley R."/>
            <person name="Barry K."/>
            <person name="Blanchette R.A."/>
            <person name="Henrissat B."/>
            <person name="Martinez A.T."/>
            <person name="Otillar R."/>
            <person name="Spatafora J.W."/>
            <person name="Yadav J.S."/>
            <person name="Aerts A."/>
            <person name="Benoit I."/>
            <person name="Boyd A."/>
            <person name="Carlson A."/>
            <person name="Copeland A."/>
            <person name="Coutinho P.M."/>
            <person name="de Vries R.P."/>
            <person name="Ferreira P."/>
            <person name="Findley K."/>
            <person name="Foster B."/>
            <person name="Gaskell J."/>
            <person name="Glotzer D."/>
            <person name="Gorecki P."/>
            <person name="Heitman J."/>
            <person name="Hesse C."/>
            <person name="Hori C."/>
            <person name="Igarashi K."/>
            <person name="Jurgens J.A."/>
            <person name="Kallen N."/>
            <person name="Kersten P."/>
            <person name="Kohler A."/>
            <person name="Kuees U."/>
            <person name="Kumar T.K.A."/>
            <person name="Kuo A."/>
            <person name="LaButti K."/>
            <person name="Larrondo L.F."/>
            <person name="Lindquist E."/>
            <person name="Ling A."/>
            <person name="Lombard V."/>
            <person name="Lucas S."/>
            <person name="Lundell T."/>
            <person name="Martin R."/>
            <person name="McLaughlin D.J."/>
            <person name="Morgenstern I."/>
            <person name="Morin E."/>
            <person name="Murat C."/>
            <person name="Nagy L.G."/>
            <person name="Nolan M."/>
            <person name="Ohm R.A."/>
            <person name="Patyshakuliyeva A."/>
            <person name="Rokas A."/>
            <person name="Ruiz-Duenas F.J."/>
            <person name="Sabat G."/>
            <person name="Salamov A."/>
            <person name="Samejima M."/>
            <person name="Schmutz J."/>
            <person name="Slot J.C."/>
            <person name="St John F."/>
            <person name="Stenlid J."/>
            <person name="Sun H."/>
            <person name="Sun S."/>
            <person name="Syed K."/>
            <person name="Tsang A."/>
            <person name="Wiebenga A."/>
            <person name="Young D."/>
            <person name="Pisabarro A."/>
            <person name="Eastwood D.C."/>
            <person name="Martin F."/>
            <person name="Cullen D."/>
            <person name="Grigoriev I.V."/>
            <person name="Hibbett D.S."/>
        </authorList>
    </citation>
    <scope>NUCLEOTIDE SEQUENCE [LARGE SCALE GENOMIC DNA]</scope>
    <source>
        <strain evidence="2 3">DJM-731 SS1</strain>
    </source>
</reference>
<evidence type="ECO:0000313" key="3">
    <source>
        <dbReference type="Proteomes" id="UP000030653"/>
    </source>
</evidence>
<dbReference type="OrthoDB" id="10605863at2759"/>
<accession>M5GGH6</accession>
<protein>
    <submittedName>
        <fullName evidence="2">Uncharacterized protein</fullName>
    </submittedName>
</protein>
<dbReference type="STRING" id="1858805.M5GGH6"/>
<dbReference type="RefSeq" id="XP_040632397.1">
    <property type="nucleotide sequence ID" value="XM_040769663.1"/>
</dbReference>
<gene>
    <name evidence="2" type="ORF">DACRYDRAFT_113595</name>
</gene>
<evidence type="ECO:0000313" key="2">
    <source>
        <dbReference type="EMBL" id="EJU05503.1"/>
    </source>
</evidence>
<dbReference type="AlphaFoldDB" id="M5GGH6"/>
<feature type="compositionally biased region" description="Polar residues" evidence="1">
    <location>
        <begin position="158"/>
        <end position="169"/>
    </location>
</feature>
<evidence type="ECO:0000256" key="1">
    <source>
        <dbReference type="SAM" id="MobiDB-lite"/>
    </source>
</evidence>
<proteinExistence type="predicted"/>
<sequence>MPKAGSQQCFRLQVTGLRRSTSTALLLERLAKEPAFADQELSNPIRLTSSNANGTKKHLFFVTVTGPPLSSEMPTILGMKQGTSLTTLWLANKGDPTPPSSRRASPVASPNSSPKASWRFPKERTPSPPRARTPTLQPAILPPAIPQNGFITPHQRALSPTSHMSQSPLASHGFVASPPSASPSSSGRFTAPFQTFEPQALAPITSPSQQEPKDVNMDTGTNGESPSWLSYLNSSPSFSMSSFHSHSPAHSVPVHSRTPNNSPATPITPVTLPPTPAKPYIPWQDSGMSFTHLSDQEAVDRLTMLLASCKPFLEDPTYGSCQEEAVRRAWGDLEWRGNVRELGEALNRLEENDVLVHCVDRIAKNETA</sequence>
<dbReference type="EMBL" id="JH795856">
    <property type="protein sequence ID" value="EJU05503.1"/>
    <property type="molecule type" value="Genomic_DNA"/>
</dbReference>
<dbReference type="Proteomes" id="UP000030653">
    <property type="component" value="Unassembled WGS sequence"/>
</dbReference>
<dbReference type="GeneID" id="63684725"/>
<feature type="compositionally biased region" description="Low complexity" evidence="1">
    <location>
        <begin position="100"/>
        <end position="117"/>
    </location>
</feature>
<dbReference type="HOGENOM" id="CLU_752314_0_0_1"/>
<feature type="compositionally biased region" description="Low complexity" evidence="1">
    <location>
        <begin position="242"/>
        <end position="256"/>
    </location>
</feature>
<keyword evidence="3" id="KW-1185">Reference proteome</keyword>
<feature type="region of interest" description="Disordered" evidence="1">
    <location>
        <begin position="204"/>
        <end position="224"/>
    </location>
</feature>
<feature type="region of interest" description="Disordered" evidence="1">
    <location>
        <begin position="89"/>
        <end position="188"/>
    </location>
</feature>
<name>M5GGH6_DACPD</name>
<feature type="region of interest" description="Disordered" evidence="1">
    <location>
        <begin position="242"/>
        <end position="273"/>
    </location>
</feature>